<dbReference type="EMBL" id="CM051398">
    <property type="protein sequence ID" value="KAJ4718284.1"/>
    <property type="molecule type" value="Genomic_DNA"/>
</dbReference>
<dbReference type="Proteomes" id="UP001164539">
    <property type="component" value="Chromosome 5"/>
</dbReference>
<proteinExistence type="predicted"/>
<evidence type="ECO:0000313" key="2">
    <source>
        <dbReference type="Proteomes" id="UP001164539"/>
    </source>
</evidence>
<keyword evidence="2" id="KW-1185">Reference proteome</keyword>
<sequence length="894" mass="102400">MGNVCSPSFSCDDTVSHCLHCTVRRAGYICQLQDNLHNLEKELEKLIEARNDVMIKVTVAEQQAMKRLEQVQGWFSRVQDVETEAEKLRGQSSLAVQQLCPGGFCSKNCKSSYKFGKKVYKTLRAVQNLRSEGDFKDVAQLLPENPVDERPLAPTVVGLQLTFEKLWRCLTEEQAGIIGIYGMGGVGKTTLLTQINNKFLDFPNNFDVVIWAVVSKDLELEKIQERIAKKIGFFNESWKRKSLDDKAQEIFKILSKKKFVLLLDDIWEPVDLIKVGLPLPTSTSASKVVFTTREFEVCGNMEAHKSFKVECLRYEDAWKLFEAKVGKEVLDSHPNIPELAETVAKECGGLPLALIVVGRAMACKKTPQEWEHAIEVLRSSASKFSGMERRVYSRLKFSYDFLPSDTTRFCLLYCSLFPEDFRINIEDLIDCWICEGILDEYDGMRARNQGYSVIGTLVHACLLEEEEDDCVKMHDVIRDMALWIASTIDHEEEKEKFLVLPGVGLTEAPRIGMWKDVTRMSLMNNKIGSLSGSPTCPNLRTLFLRGQHIDVIQSNFFQSMISLRVLDFSFNKWHSAFQISNLISLQHLCLSHSEIQKLPEELKYLVNLKCLKLEHTCYLRRIPPEVISNLKMLRVLRMFRCGSFEQEEDSILRGDGEPLVGELLCLKHINVLTMITLRSLHALQRFVSSPVLQSSTRSLCLQFLDDSKSISVLSLASLRQLETLDLFSCENLEELRSEYTGEVENMRVTHGFHSLHKVDIDLCSKLTHVTCLIFAPNLKNLRIKNCPSMEEVIKIDEVPAEAVENLIPFARLEFLRLVYLEKLRSICSNSLPFPCLKELVVLHCQELKKLPLNCNSVSKRKLIIKGNEWWWKFLQWDDEATRKAFLPCFMFIAW</sequence>
<gene>
    <name evidence="1" type="ORF">OWV82_009984</name>
</gene>
<name>A0ACC1Y3N1_MELAZ</name>
<organism evidence="1 2">
    <name type="scientific">Melia azedarach</name>
    <name type="common">Chinaberry tree</name>
    <dbReference type="NCBI Taxonomy" id="155640"/>
    <lineage>
        <taxon>Eukaryota</taxon>
        <taxon>Viridiplantae</taxon>
        <taxon>Streptophyta</taxon>
        <taxon>Embryophyta</taxon>
        <taxon>Tracheophyta</taxon>
        <taxon>Spermatophyta</taxon>
        <taxon>Magnoliopsida</taxon>
        <taxon>eudicotyledons</taxon>
        <taxon>Gunneridae</taxon>
        <taxon>Pentapetalae</taxon>
        <taxon>rosids</taxon>
        <taxon>malvids</taxon>
        <taxon>Sapindales</taxon>
        <taxon>Meliaceae</taxon>
        <taxon>Melia</taxon>
    </lineage>
</organism>
<evidence type="ECO:0000313" key="1">
    <source>
        <dbReference type="EMBL" id="KAJ4718284.1"/>
    </source>
</evidence>
<accession>A0ACC1Y3N1</accession>
<protein>
    <submittedName>
        <fullName evidence="1">NBS-LRR type disease resistance protein</fullName>
    </submittedName>
</protein>
<comment type="caution">
    <text evidence="1">The sequence shown here is derived from an EMBL/GenBank/DDBJ whole genome shotgun (WGS) entry which is preliminary data.</text>
</comment>
<reference evidence="1 2" key="1">
    <citation type="journal article" date="2023" name="Science">
        <title>Complex scaffold remodeling in plant triterpene biosynthesis.</title>
        <authorList>
            <person name="De La Pena R."/>
            <person name="Hodgson H."/>
            <person name="Liu J.C."/>
            <person name="Stephenson M.J."/>
            <person name="Martin A.C."/>
            <person name="Owen C."/>
            <person name="Harkess A."/>
            <person name="Leebens-Mack J."/>
            <person name="Jimenez L.E."/>
            <person name="Osbourn A."/>
            <person name="Sattely E.S."/>
        </authorList>
    </citation>
    <scope>NUCLEOTIDE SEQUENCE [LARGE SCALE GENOMIC DNA]</scope>
    <source>
        <strain evidence="2">cv. JPN11</strain>
        <tissue evidence="1">Leaf</tissue>
    </source>
</reference>